<proteinExistence type="predicted"/>
<evidence type="ECO:0000313" key="3">
    <source>
        <dbReference type="Proteomes" id="UP001153737"/>
    </source>
</evidence>
<accession>A0A9N9X119</accession>
<feature type="compositionally biased region" description="Low complexity" evidence="1">
    <location>
        <begin position="1"/>
        <end position="11"/>
    </location>
</feature>
<protein>
    <submittedName>
        <fullName evidence="2">Uncharacterized protein</fullName>
    </submittedName>
</protein>
<feature type="region of interest" description="Disordered" evidence="1">
    <location>
        <begin position="52"/>
        <end position="77"/>
    </location>
</feature>
<feature type="region of interest" description="Disordered" evidence="1">
    <location>
        <begin position="370"/>
        <end position="389"/>
    </location>
</feature>
<dbReference type="Proteomes" id="UP001153737">
    <property type="component" value="Chromosome 11"/>
</dbReference>
<evidence type="ECO:0000313" key="2">
    <source>
        <dbReference type="EMBL" id="CAG9814686.1"/>
    </source>
</evidence>
<dbReference type="OrthoDB" id="10068225at2759"/>
<feature type="compositionally biased region" description="Acidic residues" evidence="1">
    <location>
        <begin position="472"/>
        <end position="483"/>
    </location>
</feature>
<keyword evidence="3" id="KW-1185">Reference proteome</keyword>
<sequence length="1068" mass="123746">MATRSTSSTPHPQTPPPPNLSNDDSLESNISYSDATMLQKITKTLDFSSALKANNNTSTPNPPPTSSSNNTNTQQTFNLRSLPIKYRSQKELYNLINTHEILRNQILFLKANLNQTALLKTTSNVTQSQLETKLKNATGENSIRVILINPRNLLNKKPQTTRNPTFSMVIKGVPKDITMGDLEESFKEINFPTIKFWRITSRATNQPTTLIRVITDSESCYSRALNLGISFFGMKFQVEPSNPNPIPPIPKYCSRCAENGHSLEECKNRISCPHCGDEHKPQQCPKIQNPKCKNCNGDHPAFSPKCPKRAEPPQTPSEVAPKGLDEHKKHIAQDDNTIIDTENERQCTSNSLSGSEDVFNNRLDNTIIENSEKSSAAEETAINMDDEDRQDIVEQRNGELIYTELTNVAIEIIQAPDGTEWNTEGVEEILWDYEGRERDGNKETNEDTEDDKARDDDADEEWTPGEEKSVSSDEETDEQLDNDMEMDMNGDREEEINDNMNEQEDNIANNITENERQGEEHRNENDRTVIKRSRNRTAAPETWIRNRRKIQRQAGLPYMSSRKKFIPGKSMKYKDCSKCPRNCNGAFSEEETSQIFQQFWKLGDEEDQNKFIGSLVSQETKKSGKENSRRKSTHIYHLSKNGTKIVVCKGFFLSSLGITESKVYHIMKSRNTNYFIEKSRRGKCESANKIPLDARNFIKDHINSFPRVPSHYTRKDTNKEYLEKDLNLNIMYDLYKQHCEENGRRAEKLWYYRSVFKTEFNMSFHKPRKDMCDTCYVFEHSKPEEKREIQEDYDEHVLRKIEARKFKNDAKERAEREECVLIEFDLEAVCYTPATNAKALFYKSRLAVYNFTVLNVVDKKTVCYMWHEDTCGGQNRNANVAAFCIHAVKYLDIPVINQMFFEPGHSQMEVDNIHAQIEKKKKNVDIFDPSGWYALVRSACKKHPYTVYEIDQPDIKCFKTLRKEILKNKNIDTNGNDVNWLNITWLQYRKDDPEHIYFKYRKTEENFRKIQIIRRVSRATQTKSITLLEAYSQPIPISKEKMQNLKELCNKKIIPSQYHHFYESLVSI</sequence>
<dbReference type="PANTHER" id="PTHR10773:SF19">
    <property type="match status" value="1"/>
</dbReference>
<dbReference type="EMBL" id="OU896717">
    <property type="protein sequence ID" value="CAG9814686.1"/>
    <property type="molecule type" value="Genomic_DNA"/>
</dbReference>
<feature type="region of interest" description="Disordered" evidence="1">
    <location>
        <begin position="1"/>
        <end position="28"/>
    </location>
</feature>
<dbReference type="PANTHER" id="PTHR10773">
    <property type="entry name" value="DNA-DIRECTED RNA POLYMERASES I, II, AND III SUBUNIT RPABC2"/>
    <property type="match status" value="1"/>
</dbReference>
<name>A0A9N9X119_PHACE</name>
<organism evidence="2 3">
    <name type="scientific">Phaedon cochleariae</name>
    <name type="common">Mustard beetle</name>
    <dbReference type="NCBI Taxonomy" id="80249"/>
    <lineage>
        <taxon>Eukaryota</taxon>
        <taxon>Metazoa</taxon>
        <taxon>Ecdysozoa</taxon>
        <taxon>Arthropoda</taxon>
        <taxon>Hexapoda</taxon>
        <taxon>Insecta</taxon>
        <taxon>Pterygota</taxon>
        <taxon>Neoptera</taxon>
        <taxon>Endopterygota</taxon>
        <taxon>Coleoptera</taxon>
        <taxon>Polyphaga</taxon>
        <taxon>Cucujiformia</taxon>
        <taxon>Chrysomeloidea</taxon>
        <taxon>Chrysomelidae</taxon>
        <taxon>Chrysomelinae</taxon>
        <taxon>Chrysomelini</taxon>
        <taxon>Phaedon</taxon>
    </lineage>
</organism>
<reference evidence="2" key="2">
    <citation type="submission" date="2022-10" db="EMBL/GenBank/DDBJ databases">
        <authorList>
            <consortium name="ENA_rothamsted_submissions"/>
            <consortium name="culmorum"/>
            <person name="King R."/>
        </authorList>
    </citation>
    <scope>NUCLEOTIDE SEQUENCE</scope>
</reference>
<feature type="compositionally biased region" description="Basic and acidic residues" evidence="1">
    <location>
        <begin position="433"/>
        <end position="455"/>
    </location>
</feature>
<dbReference type="AlphaFoldDB" id="A0A9N9X119"/>
<feature type="region of interest" description="Disordered" evidence="1">
    <location>
        <begin position="432"/>
        <end position="483"/>
    </location>
</feature>
<reference evidence="2" key="1">
    <citation type="submission" date="2022-01" db="EMBL/GenBank/DDBJ databases">
        <authorList>
            <person name="King R."/>
        </authorList>
    </citation>
    <scope>NUCLEOTIDE SEQUENCE</scope>
</reference>
<feature type="compositionally biased region" description="Basic and acidic residues" evidence="1">
    <location>
        <begin position="513"/>
        <end position="529"/>
    </location>
</feature>
<feature type="region of interest" description="Disordered" evidence="1">
    <location>
        <begin position="508"/>
        <end position="541"/>
    </location>
</feature>
<gene>
    <name evidence="2" type="ORF">PHAECO_LOCUS2618</name>
</gene>
<evidence type="ECO:0000256" key="1">
    <source>
        <dbReference type="SAM" id="MobiDB-lite"/>
    </source>
</evidence>